<reference evidence="2 3" key="1">
    <citation type="journal article" date="2022" name="Nat. Ecol. Evol.">
        <title>A masculinizing supergene underlies an exaggerated male reproductive morph in a spider.</title>
        <authorList>
            <person name="Hendrickx F."/>
            <person name="De Corte Z."/>
            <person name="Sonet G."/>
            <person name="Van Belleghem S.M."/>
            <person name="Kostlbacher S."/>
            <person name="Vangestel C."/>
        </authorList>
    </citation>
    <scope>NUCLEOTIDE SEQUENCE [LARGE SCALE GENOMIC DNA]</scope>
    <source>
        <strain evidence="2">W744_W776</strain>
    </source>
</reference>
<dbReference type="PANTHER" id="PTHR38681">
    <property type="entry name" value="RETROVIRUS-RELATED POL POLYPROTEIN FROM TRANSPOSON 412-LIKE PROTEIN-RELATED"/>
    <property type="match status" value="1"/>
</dbReference>
<dbReference type="PANTHER" id="PTHR38681:SF1">
    <property type="entry name" value="RETROVIRUS-RELATED POL POLYPROTEIN FROM TRANSPOSON 412-LIKE PROTEIN"/>
    <property type="match status" value="1"/>
</dbReference>
<dbReference type="InterPro" id="IPR036397">
    <property type="entry name" value="RNaseH_sf"/>
</dbReference>
<keyword evidence="3" id="KW-1185">Reference proteome</keyword>
<name>A0AAV6VG49_9ARAC</name>
<proteinExistence type="predicted"/>
<dbReference type="AlphaFoldDB" id="A0AAV6VG49"/>
<feature type="region of interest" description="Disordered" evidence="1">
    <location>
        <begin position="213"/>
        <end position="233"/>
    </location>
</feature>
<dbReference type="GO" id="GO:0003676">
    <property type="term" value="F:nucleic acid binding"/>
    <property type="evidence" value="ECO:0007669"/>
    <property type="project" value="InterPro"/>
</dbReference>
<organism evidence="2 3">
    <name type="scientific">Oedothorax gibbosus</name>
    <dbReference type="NCBI Taxonomy" id="931172"/>
    <lineage>
        <taxon>Eukaryota</taxon>
        <taxon>Metazoa</taxon>
        <taxon>Ecdysozoa</taxon>
        <taxon>Arthropoda</taxon>
        <taxon>Chelicerata</taxon>
        <taxon>Arachnida</taxon>
        <taxon>Araneae</taxon>
        <taxon>Araneomorphae</taxon>
        <taxon>Entelegynae</taxon>
        <taxon>Araneoidea</taxon>
        <taxon>Linyphiidae</taxon>
        <taxon>Erigoninae</taxon>
        <taxon>Oedothorax</taxon>
    </lineage>
</organism>
<comment type="caution">
    <text evidence="2">The sequence shown here is derived from an EMBL/GenBank/DDBJ whole genome shotgun (WGS) entry which is preliminary data.</text>
</comment>
<gene>
    <name evidence="2" type="ORF">JTE90_002644</name>
</gene>
<accession>A0AAV6VG49</accession>
<protein>
    <recommendedName>
        <fullName evidence="4">Integrase catalytic domain-containing protein</fullName>
    </recommendedName>
</protein>
<evidence type="ECO:0008006" key="4">
    <source>
        <dbReference type="Google" id="ProtNLM"/>
    </source>
</evidence>
<dbReference type="Gene3D" id="3.30.420.10">
    <property type="entry name" value="Ribonuclease H-like superfamily/Ribonuclease H"/>
    <property type="match status" value="1"/>
</dbReference>
<dbReference type="EMBL" id="JAFNEN010000087">
    <property type="protein sequence ID" value="KAG8195472.1"/>
    <property type="molecule type" value="Genomic_DNA"/>
</dbReference>
<dbReference type="Proteomes" id="UP000827092">
    <property type="component" value="Unassembled WGS sequence"/>
</dbReference>
<evidence type="ECO:0000313" key="3">
    <source>
        <dbReference type="Proteomes" id="UP000827092"/>
    </source>
</evidence>
<evidence type="ECO:0000313" key="2">
    <source>
        <dbReference type="EMBL" id="KAG8195472.1"/>
    </source>
</evidence>
<evidence type="ECO:0000256" key="1">
    <source>
        <dbReference type="SAM" id="MobiDB-lite"/>
    </source>
</evidence>
<sequence length="358" mass="38832">MVERFHRSLKQALMCHHTLRWTQALPLVLLGLRSAIKEDLGCTSSELVYGSTIRLPSEIISPSPTTQPLSLPTPHHLQILRLPNPQLCLNQFQSSHRFLQKHLIHHRSVQGTVSHFKQHALDAVYVSTPGHTKMEKSNVVGLSRSKSSQVTSQSKYQAKVASQQSQYVSSASSYGSQQPVYSASVTASGNTSPSQMGYSSLATASYSSNNTGYSNQPNVYSGSTNTTTQGYSSHATASYSSNNTGYSNQQNGCSLSTDTITQGSMLSSQAGAKQCLLPSDFIISPCQAPFPYSLLTTPAYVASVTTSGNTYPLQTDACFEESLESSEDSQDSFSAELQTIFIKKIAEEESVSAQRIKE</sequence>